<proteinExistence type="predicted"/>
<dbReference type="Proteomes" id="UP000001744">
    <property type="component" value="Unassembled WGS sequence"/>
</dbReference>
<accession>B6JW71</accession>
<dbReference type="GO" id="GO:0006406">
    <property type="term" value="P:mRNA export from nucleus"/>
    <property type="evidence" value="ECO:0007669"/>
    <property type="project" value="InterPro"/>
</dbReference>
<keyword evidence="3" id="KW-1185">Reference proteome</keyword>
<dbReference type="STRING" id="402676.B6JW71"/>
<dbReference type="Pfam" id="PF10163">
    <property type="entry name" value="EnY2"/>
    <property type="match status" value="1"/>
</dbReference>
<dbReference type="PANTHER" id="PTHR12514">
    <property type="entry name" value="ENHANCER OF YELLOW 2 TRANSCRIPTION FACTOR"/>
    <property type="match status" value="1"/>
</dbReference>
<dbReference type="GO" id="GO:0000124">
    <property type="term" value="C:SAGA complex"/>
    <property type="evidence" value="ECO:0007669"/>
    <property type="project" value="InterPro"/>
</dbReference>
<dbReference type="InterPro" id="IPR038212">
    <property type="entry name" value="TF_EnY2_sf"/>
</dbReference>
<dbReference type="HOGENOM" id="CLU_134052_2_0_1"/>
<organism evidence="1 3">
    <name type="scientific">Schizosaccharomyces japonicus (strain yFS275 / FY16936)</name>
    <name type="common">Fission yeast</name>
    <dbReference type="NCBI Taxonomy" id="402676"/>
    <lineage>
        <taxon>Eukaryota</taxon>
        <taxon>Fungi</taxon>
        <taxon>Dikarya</taxon>
        <taxon>Ascomycota</taxon>
        <taxon>Taphrinomycotina</taxon>
        <taxon>Schizosaccharomycetes</taxon>
        <taxon>Schizosaccharomycetales</taxon>
        <taxon>Schizosaccharomycetaceae</taxon>
        <taxon>Schizosaccharomyces</taxon>
    </lineage>
</organism>
<dbReference type="VEuPathDB" id="FungiDB:SJAG_00641"/>
<reference evidence="1 3" key="1">
    <citation type="journal article" date="2011" name="Science">
        <title>Comparative functional genomics of the fission yeasts.</title>
        <authorList>
            <person name="Rhind N."/>
            <person name="Chen Z."/>
            <person name="Yassour M."/>
            <person name="Thompson D.A."/>
            <person name="Haas B.J."/>
            <person name="Habib N."/>
            <person name="Wapinski I."/>
            <person name="Roy S."/>
            <person name="Lin M.F."/>
            <person name="Heiman D.I."/>
            <person name="Young S.K."/>
            <person name="Furuya K."/>
            <person name="Guo Y."/>
            <person name="Pidoux A."/>
            <person name="Chen H.M."/>
            <person name="Robbertse B."/>
            <person name="Goldberg J.M."/>
            <person name="Aoki K."/>
            <person name="Bayne E.H."/>
            <person name="Berlin A.M."/>
            <person name="Desjardins C.A."/>
            <person name="Dobbs E."/>
            <person name="Dukaj L."/>
            <person name="Fan L."/>
            <person name="FitzGerald M.G."/>
            <person name="French C."/>
            <person name="Gujja S."/>
            <person name="Hansen K."/>
            <person name="Keifenheim D."/>
            <person name="Levin J.Z."/>
            <person name="Mosher R.A."/>
            <person name="Mueller C.A."/>
            <person name="Pfiffner J."/>
            <person name="Priest M."/>
            <person name="Russ C."/>
            <person name="Smialowska A."/>
            <person name="Swoboda P."/>
            <person name="Sykes S.M."/>
            <person name="Vaughn M."/>
            <person name="Vengrova S."/>
            <person name="Yoder R."/>
            <person name="Zeng Q."/>
            <person name="Allshire R."/>
            <person name="Baulcombe D."/>
            <person name="Birren B.W."/>
            <person name="Brown W."/>
            <person name="Ekwall K."/>
            <person name="Kellis M."/>
            <person name="Leatherwood J."/>
            <person name="Levin H."/>
            <person name="Margalit H."/>
            <person name="Martienssen R."/>
            <person name="Nieduszynski C.A."/>
            <person name="Spatafora J.W."/>
            <person name="Friedman N."/>
            <person name="Dalgaard J.Z."/>
            <person name="Baumann P."/>
            <person name="Niki H."/>
            <person name="Regev A."/>
            <person name="Nusbaum C."/>
        </authorList>
    </citation>
    <scope>NUCLEOTIDE SEQUENCE [LARGE SCALE GENOMIC DNA]</scope>
    <source>
        <strain evidence="3">yFS275 / FY16936</strain>
    </source>
</reference>
<dbReference type="OMA" id="ANELEYK"/>
<protein>
    <submittedName>
        <fullName evidence="1">SAGA complex subunit Sus1</fullName>
    </submittedName>
</protein>
<dbReference type="OrthoDB" id="6221744at2759"/>
<dbReference type="GO" id="GO:0005643">
    <property type="term" value="C:nuclear pore"/>
    <property type="evidence" value="ECO:0007669"/>
    <property type="project" value="InterPro"/>
</dbReference>
<dbReference type="EMBL" id="KE651166">
    <property type="protein sequence ID" value="EEB05622.1"/>
    <property type="molecule type" value="Genomic_DNA"/>
</dbReference>
<dbReference type="GeneID" id="7050681"/>
<sequence length="99" mass="11415">MSTQKVTEQLYQSGDFERLSQVLEQNLEQCGWATEMRDYARSLIKADNTIHFQDLYEKLLKAATESFPSSLKVSMLQEIKSTILKMTDVAQHQQDQGQN</sequence>
<dbReference type="InterPro" id="IPR018783">
    <property type="entry name" value="TF_ENY2"/>
</dbReference>
<evidence type="ECO:0000313" key="1">
    <source>
        <dbReference type="EMBL" id="EEB05622.1"/>
    </source>
</evidence>
<dbReference type="RefSeq" id="XP_002171915.1">
    <property type="nucleotide sequence ID" value="XM_002171879.1"/>
</dbReference>
<dbReference type="Gene3D" id="1.10.246.140">
    <property type="match status" value="1"/>
</dbReference>
<gene>
    <name evidence="2" type="primary">sus1</name>
    <name evidence="1" type="ORF">SJAG_00641</name>
</gene>
<dbReference type="AlphaFoldDB" id="B6JW71"/>
<name>B6JW71_SCHJY</name>
<evidence type="ECO:0000313" key="3">
    <source>
        <dbReference type="Proteomes" id="UP000001744"/>
    </source>
</evidence>
<dbReference type="JaponicusDB" id="SJAG_00641">
    <property type="gene designation" value="sus1"/>
</dbReference>
<dbReference type="GO" id="GO:0003713">
    <property type="term" value="F:transcription coactivator activity"/>
    <property type="evidence" value="ECO:0007669"/>
    <property type="project" value="InterPro"/>
</dbReference>
<evidence type="ECO:0000313" key="2">
    <source>
        <dbReference type="JaponicusDB" id="SJAG_00641"/>
    </source>
</evidence>